<evidence type="ECO:0000259" key="3">
    <source>
        <dbReference type="PROSITE" id="PS50113"/>
    </source>
</evidence>
<dbReference type="Gene3D" id="3.30.70.270">
    <property type="match status" value="1"/>
</dbReference>
<reference evidence="5" key="1">
    <citation type="journal article" date="2020" name="mSystems">
        <title>Genome- and Community-Level Interaction Insights into Carbon Utilization and Element Cycling Functions of Hydrothermarchaeota in Hydrothermal Sediment.</title>
        <authorList>
            <person name="Zhou Z."/>
            <person name="Liu Y."/>
            <person name="Xu W."/>
            <person name="Pan J."/>
            <person name="Luo Z.H."/>
            <person name="Li M."/>
        </authorList>
    </citation>
    <scope>NUCLEOTIDE SEQUENCE [LARGE SCALE GENOMIC DNA]</scope>
    <source>
        <strain evidence="5">SpSt-855</strain>
    </source>
</reference>
<dbReference type="GO" id="GO:0005886">
    <property type="term" value="C:plasma membrane"/>
    <property type="evidence" value="ECO:0007669"/>
    <property type="project" value="TreeGrafter"/>
</dbReference>
<dbReference type="NCBIfam" id="TIGR00229">
    <property type="entry name" value="sensory_box"/>
    <property type="match status" value="1"/>
</dbReference>
<comment type="caution">
    <text evidence="5">The sequence shown here is derived from an EMBL/GenBank/DDBJ whole genome shotgun (WGS) entry which is preliminary data.</text>
</comment>
<dbReference type="PROSITE" id="PS50113">
    <property type="entry name" value="PAC"/>
    <property type="match status" value="1"/>
</dbReference>
<dbReference type="PROSITE" id="PS50887">
    <property type="entry name" value="GGDEF"/>
    <property type="match status" value="1"/>
</dbReference>
<dbReference type="SUPFAM" id="SSF55785">
    <property type="entry name" value="PYP-like sensor domain (PAS domain)"/>
    <property type="match status" value="1"/>
</dbReference>
<dbReference type="PANTHER" id="PTHR45138">
    <property type="entry name" value="REGULATORY COMPONENTS OF SENSORY TRANSDUCTION SYSTEM"/>
    <property type="match status" value="1"/>
</dbReference>
<dbReference type="SMART" id="SM00091">
    <property type="entry name" value="PAS"/>
    <property type="match status" value="1"/>
</dbReference>
<dbReference type="GO" id="GO:0052621">
    <property type="term" value="F:diguanylate cyclase activity"/>
    <property type="evidence" value="ECO:0007669"/>
    <property type="project" value="UniProtKB-EC"/>
</dbReference>
<dbReference type="InterPro" id="IPR035965">
    <property type="entry name" value="PAS-like_dom_sf"/>
</dbReference>
<proteinExistence type="predicted"/>
<dbReference type="CDD" id="cd00130">
    <property type="entry name" value="PAS"/>
    <property type="match status" value="1"/>
</dbReference>
<dbReference type="InterPro" id="IPR029787">
    <property type="entry name" value="Nucleotide_cyclase"/>
</dbReference>
<dbReference type="PANTHER" id="PTHR45138:SF24">
    <property type="entry name" value="DIGUANYLATE CYCLASE DGCC-RELATED"/>
    <property type="match status" value="1"/>
</dbReference>
<feature type="domain" description="PAC" evidence="3">
    <location>
        <begin position="143"/>
        <end position="195"/>
    </location>
</feature>
<organism evidence="5">
    <name type="scientific">Acidobacterium capsulatum</name>
    <dbReference type="NCBI Taxonomy" id="33075"/>
    <lineage>
        <taxon>Bacteria</taxon>
        <taxon>Pseudomonadati</taxon>
        <taxon>Acidobacteriota</taxon>
        <taxon>Terriglobia</taxon>
        <taxon>Terriglobales</taxon>
        <taxon>Acidobacteriaceae</taxon>
        <taxon>Acidobacterium</taxon>
    </lineage>
</organism>
<dbReference type="InterPro" id="IPR000014">
    <property type="entry name" value="PAS"/>
</dbReference>
<dbReference type="EC" id="2.7.7.65" evidence="1"/>
<dbReference type="AlphaFoldDB" id="A0A7V5CTR2"/>
<dbReference type="SUPFAM" id="SSF55073">
    <property type="entry name" value="Nucleotide cyclase"/>
    <property type="match status" value="1"/>
</dbReference>
<keyword evidence="2" id="KW-0812">Transmembrane</keyword>
<feature type="domain" description="GGDEF" evidence="4">
    <location>
        <begin position="234"/>
        <end position="368"/>
    </location>
</feature>
<keyword evidence="2" id="KW-0472">Membrane</keyword>
<dbReference type="Pfam" id="PF00990">
    <property type="entry name" value="GGDEF"/>
    <property type="match status" value="1"/>
</dbReference>
<accession>A0A7V5CTR2</accession>
<feature type="transmembrane region" description="Helical" evidence="2">
    <location>
        <begin position="28"/>
        <end position="48"/>
    </location>
</feature>
<dbReference type="InterPro" id="IPR013656">
    <property type="entry name" value="PAS_4"/>
</dbReference>
<dbReference type="GO" id="GO:1902201">
    <property type="term" value="P:negative regulation of bacterial-type flagellum-dependent cell motility"/>
    <property type="evidence" value="ECO:0007669"/>
    <property type="project" value="TreeGrafter"/>
</dbReference>
<keyword evidence="2" id="KW-1133">Transmembrane helix</keyword>
<name>A0A7V5CTR2_9BACT</name>
<dbReference type="InterPro" id="IPR043128">
    <property type="entry name" value="Rev_trsase/Diguanyl_cyclase"/>
</dbReference>
<dbReference type="GO" id="GO:0043709">
    <property type="term" value="P:cell adhesion involved in single-species biofilm formation"/>
    <property type="evidence" value="ECO:0007669"/>
    <property type="project" value="TreeGrafter"/>
</dbReference>
<dbReference type="InterPro" id="IPR050469">
    <property type="entry name" value="Diguanylate_Cyclase"/>
</dbReference>
<evidence type="ECO:0000259" key="4">
    <source>
        <dbReference type="PROSITE" id="PS50887"/>
    </source>
</evidence>
<evidence type="ECO:0000256" key="2">
    <source>
        <dbReference type="SAM" id="Phobius"/>
    </source>
</evidence>
<dbReference type="Gene3D" id="3.30.450.20">
    <property type="entry name" value="PAS domain"/>
    <property type="match status" value="1"/>
</dbReference>
<gene>
    <name evidence="5" type="ORF">ENW50_10975</name>
</gene>
<evidence type="ECO:0000313" key="5">
    <source>
        <dbReference type="EMBL" id="HGY95188.1"/>
    </source>
</evidence>
<dbReference type="Pfam" id="PF08448">
    <property type="entry name" value="PAS_4"/>
    <property type="match status" value="1"/>
</dbReference>
<protein>
    <recommendedName>
        <fullName evidence="1">diguanylate cyclase</fullName>
        <ecNumber evidence="1">2.7.7.65</ecNumber>
    </recommendedName>
</protein>
<dbReference type="FunFam" id="3.30.70.270:FF:000001">
    <property type="entry name" value="Diguanylate cyclase domain protein"/>
    <property type="match status" value="1"/>
</dbReference>
<dbReference type="InterPro" id="IPR000700">
    <property type="entry name" value="PAS-assoc_C"/>
</dbReference>
<dbReference type="SMART" id="SM00267">
    <property type="entry name" value="GGDEF"/>
    <property type="match status" value="1"/>
</dbReference>
<dbReference type="NCBIfam" id="TIGR00254">
    <property type="entry name" value="GGDEF"/>
    <property type="match status" value="1"/>
</dbReference>
<evidence type="ECO:0000256" key="1">
    <source>
        <dbReference type="ARBA" id="ARBA00012528"/>
    </source>
</evidence>
<dbReference type="InterPro" id="IPR000160">
    <property type="entry name" value="GGDEF_dom"/>
</dbReference>
<dbReference type="CDD" id="cd01949">
    <property type="entry name" value="GGDEF"/>
    <property type="match status" value="1"/>
</dbReference>
<dbReference type="EMBL" id="DTKL01000068">
    <property type="protein sequence ID" value="HGY95188.1"/>
    <property type="molecule type" value="Genomic_DNA"/>
</dbReference>
<sequence>MTSGTPIRFDLPAHIATFIMGVVSQSFSAAYCFFGSLALAVAATVWIAGRWGRRPISNGDVSETRPGELEMLRAVIASLPDLIYVKDSRSRFLLANRGTADVMGARSSSELLGRTDFDFYPKDLAEGFFADEQRVIQTGKTLISQDEHIEEADGRTRWIMTTKVPLRDAAGRPIGIIGIGRNITTLKESEAALTKTREELRFKASHDSLTSLWNREAILEMLAGEISREGREKTCTSVLLADIDFFKSINDRYGHLVGDEVLQEVARRFLKSVRGSDFVGRYGGEEFLIVLSCCSADDALERAEEIRLLICEAPIATSRGPVRISISVGVFTGSHRRTLHPDDFFREVDSALYAAKAAGRNCCRVALCAHAGSRDRFSSDL</sequence>